<dbReference type="NCBIfam" id="NF003842">
    <property type="entry name" value="PRK05421.1-4"/>
    <property type="match status" value="1"/>
</dbReference>
<proteinExistence type="predicted"/>
<gene>
    <name evidence="2" type="ORF">VTAP4600_A2323</name>
</gene>
<dbReference type="NCBIfam" id="NF003841">
    <property type="entry name" value="PRK05421.1-3"/>
    <property type="match status" value="1"/>
</dbReference>
<dbReference type="InterPro" id="IPR005135">
    <property type="entry name" value="Endo/exonuclease/phosphatase"/>
</dbReference>
<dbReference type="Pfam" id="PF03372">
    <property type="entry name" value="Exo_endo_phos"/>
    <property type="match status" value="1"/>
</dbReference>
<dbReference type="OrthoDB" id="9793162at2"/>
<dbReference type="SUPFAM" id="SSF56219">
    <property type="entry name" value="DNase I-like"/>
    <property type="match status" value="1"/>
</dbReference>
<dbReference type="InterPro" id="IPR036691">
    <property type="entry name" value="Endo/exonu/phosph_ase_sf"/>
</dbReference>
<accession>A0A2N8ZEG3</accession>
<dbReference type="NCBIfam" id="NF003840">
    <property type="entry name" value="PRK05421.1-2"/>
    <property type="match status" value="1"/>
</dbReference>
<protein>
    <recommendedName>
        <fullName evidence="1">Endonuclease/exonuclease/phosphatase domain-containing protein</fullName>
    </recommendedName>
</protein>
<dbReference type="KEGG" id="vta:A2323"/>
<dbReference type="RefSeq" id="WP_102522812.1">
    <property type="nucleotide sequence ID" value="NZ_LT960611.1"/>
</dbReference>
<dbReference type="Gene3D" id="3.60.10.10">
    <property type="entry name" value="Endonuclease/exonuclease/phosphatase"/>
    <property type="match status" value="1"/>
</dbReference>
<keyword evidence="3" id="KW-1185">Reference proteome</keyword>
<evidence type="ECO:0000313" key="3">
    <source>
        <dbReference type="Proteomes" id="UP000235828"/>
    </source>
</evidence>
<dbReference type="AlphaFoldDB" id="A0A2N8ZEG3"/>
<feature type="domain" description="Endonuclease/exonuclease/phosphatase" evidence="1">
    <location>
        <begin position="65"/>
        <end position="270"/>
    </location>
</feature>
<dbReference type="GO" id="GO:0003824">
    <property type="term" value="F:catalytic activity"/>
    <property type="evidence" value="ECO:0007669"/>
    <property type="project" value="InterPro"/>
</dbReference>
<organism evidence="2 3">
    <name type="scientific">Vibrio tapetis subsp. tapetis</name>
    <dbReference type="NCBI Taxonomy" id="1671868"/>
    <lineage>
        <taxon>Bacteria</taxon>
        <taxon>Pseudomonadati</taxon>
        <taxon>Pseudomonadota</taxon>
        <taxon>Gammaproteobacteria</taxon>
        <taxon>Vibrionales</taxon>
        <taxon>Vibrionaceae</taxon>
        <taxon>Vibrio</taxon>
    </lineage>
</organism>
<dbReference type="EMBL" id="LT960611">
    <property type="protein sequence ID" value="SON50302.1"/>
    <property type="molecule type" value="Genomic_DNA"/>
</dbReference>
<name>A0A2N8ZEG3_9VIBR</name>
<dbReference type="Proteomes" id="UP000235828">
    <property type="component" value="Chromosome A"/>
</dbReference>
<evidence type="ECO:0000313" key="2">
    <source>
        <dbReference type="EMBL" id="SON50302.1"/>
    </source>
</evidence>
<reference evidence="2 3" key="1">
    <citation type="submission" date="2017-10" db="EMBL/GenBank/DDBJ databases">
        <authorList>
            <person name="Banno H."/>
            <person name="Chua N.-H."/>
        </authorList>
    </citation>
    <scope>NUCLEOTIDE SEQUENCE [LARGE SCALE GENOMIC DNA]</scope>
    <source>
        <strain evidence="2">Vibrio tapetis CECT4600</strain>
    </source>
</reference>
<evidence type="ECO:0000259" key="1">
    <source>
        <dbReference type="Pfam" id="PF03372"/>
    </source>
</evidence>
<sequence>MKKRALVTLGLVMAAIPLAYHLIFSVPLKPQVISFEANQSLEEQVCYQGKPDQFIDEQGMLSVLVWNIYKQNRDNWQQELERFSKHAQLILLQEASLDTGFIGWLKTKQWASNHVSAFRAFETSTGVLNLATQMPSKACAFIQKEPWLRLPKSGLYATYGLSNGQSLAVINIHAINFTVGTLEFKEQLVALRNAVNKHQGPMIMAGDFNTWSEERTETLEDLMASLSMNEVTFSPDHRTQFITGLVLDHIYYRDLVLETAEAPSTDASDHNPLLATFSLQEE</sequence>